<keyword evidence="1" id="KW-0175">Coiled coil</keyword>
<evidence type="ECO:0000256" key="2">
    <source>
        <dbReference type="SAM" id="MobiDB-lite"/>
    </source>
</evidence>
<gene>
    <name evidence="3" type="ORF">ADUPG1_009824</name>
</gene>
<organism evidence="3 4">
    <name type="scientific">Aduncisulcus paluster</name>
    <dbReference type="NCBI Taxonomy" id="2918883"/>
    <lineage>
        <taxon>Eukaryota</taxon>
        <taxon>Metamonada</taxon>
        <taxon>Carpediemonas-like organisms</taxon>
        <taxon>Aduncisulcus</taxon>
    </lineage>
</organism>
<feature type="compositionally biased region" description="Basic and acidic residues" evidence="2">
    <location>
        <begin position="306"/>
        <end position="317"/>
    </location>
</feature>
<name>A0ABQ5KWY7_9EUKA</name>
<proteinExistence type="predicted"/>
<keyword evidence="4" id="KW-1185">Reference proteome</keyword>
<feature type="region of interest" description="Disordered" evidence="2">
    <location>
        <begin position="166"/>
        <end position="206"/>
    </location>
</feature>
<feature type="region of interest" description="Disordered" evidence="2">
    <location>
        <begin position="263"/>
        <end position="317"/>
    </location>
</feature>
<evidence type="ECO:0000256" key="1">
    <source>
        <dbReference type="SAM" id="Coils"/>
    </source>
</evidence>
<evidence type="ECO:0000313" key="3">
    <source>
        <dbReference type="EMBL" id="GKT36949.1"/>
    </source>
</evidence>
<feature type="non-terminal residue" evidence="3">
    <location>
        <position position="432"/>
    </location>
</feature>
<accession>A0ABQ5KWY7</accession>
<protein>
    <submittedName>
        <fullName evidence="3">Uncharacterized protein</fullName>
    </submittedName>
</protein>
<comment type="caution">
    <text evidence="3">The sequence shown here is derived from an EMBL/GenBank/DDBJ whole genome shotgun (WGS) entry which is preliminary data.</text>
</comment>
<feature type="compositionally biased region" description="Basic and acidic residues" evidence="2">
    <location>
        <begin position="266"/>
        <end position="277"/>
    </location>
</feature>
<dbReference type="EMBL" id="BQXS01011341">
    <property type="protein sequence ID" value="GKT36949.1"/>
    <property type="molecule type" value="Genomic_DNA"/>
</dbReference>
<dbReference type="Proteomes" id="UP001057375">
    <property type="component" value="Unassembled WGS sequence"/>
</dbReference>
<reference evidence="3" key="1">
    <citation type="submission" date="2022-03" db="EMBL/GenBank/DDBJ databases">
        <title>Draft genome sequence of Aduncisulcus paluster, a free-living microaerophilic Fornicata.</title>
        <authorList>
            <person name="Yuyama I."/>
            <person name="Kume K."/>
            <person name="Tamura T."/>
            <person name="Inagaki Y."/>
            <person name="Hashimoto T."/>
        </authorList>
    </citation>
    <scope>NUCLEOTIDE SEQUENCE</scope>
    <source>
        <strain evidence="3">NY0171</strain>
    </source>
</reference>
<feature type="coiled-coil region" evidence="1">
    <location>
        <begin position="361"/>
        <end position="413"/>
    </location>
</feature>
<sequence>MRIDVRDMCWVLLSSCYSEVFSNSEWIQFLLALSKSVADFFPVSAAAYICLCSQEIRRSITSQVQHPVALSSPFPSALSSHTHSEHITMPIEEHPNVQDDITRHIDRHDGDLVGDDQELRHPDPLVHRNGVFFILRKPTQVSVRNLVALTRRFLVLFCGHDRKRLRRQGCEKKQSSQPKPWNHGLKSRSKCRVHPSSYVPSTRGPPLRSYVPPLTNLPHVVSPSVAQMFFIPLPCVPNPYPHPPPTPGSVAMKYSELAAIKLHQKAQQDKDKDKEDVDGMTPVSALIPQNKDRKPQQQDQPFIQLGEKKSEGSESARMRVNKVKEALLYTKPLPHSIPTTPSAAKVQIQTRRDDITSAKTKEDEEIRLQKLEDERRRVADVARAILLEEALQRKRLEEEAERKRLEEEAKIEDEWKRVSEAARRQYLMEKET</sequence>
<evidence type="ECO:0000313" key="4">
    <source>
        <dbReference type="Proteomes" id="UP001057375"/>
    </source>
</evidence>